<comment type="caution">
    <text evidence="1">The sequence shown here is derived from an EMBL/GenBank/DDBJ whole genome shotgun (WGS) entry which is preliminary data.</text>
</comment>
<dbReference type="Proteomes" id="UP000237378">
    <property type="component" value="Unassembled WGS sequence"/>
</dbReference>
<reference evidence="1 2" key="2">
    <citation type="submission" date="2018-03" db="EMBL/GenBank/DDBJ databases">
        <title>Draft genome of Pseudomonas putida strain KH-18-2.</title>
        <authorList>
            <person name="Yoshizawa S."/>
            <person name="Khan N.H."/>
            <person name="Nishimura M."/>
            <person name="Chiura H.X."/>
            <person name="Ogura Y."/>
            <person name="Hayashi T."/>
            <person name="Kogure K."/>
        </authorList>
    </citation>
    <scope>NUCLEOTIDE SEQUENCE [LARGE SCALE GENOMIC DNA]</scope>
    <source>
        <strain evidence="1 2">KH-18-2</strain>
    </source>
</reference>
<reference evidence="1 2" key="1">
    <citation type="submission" date="2016-08" db="EMBL/GenBank/DDBJ databases">
        <authorList>
            <person name="Seilhamer J.J."/>
        </authorList>
    </citation>
    <scope>NUCLEOTIDE SEQUENCE [LARGE SCALE GENOMIC DNA]</scope>
    <source>
        <strain evidence="1 2">KH-18-2</strain>
    </source>
</reference>
<accession>A0A2S3WTB9</accession>
<name>A0A2S3WTB9_PSEPU</name>
<gene>
    <name evidence="1" type="ORF">BGP82_13945</name>
</gene>
<sequence>MGYNPDSRLDKENRHIASISDAAHASTAIFTNVLLSGDAAFVSKVRAIYEYLDIRTEVGLVTVQGERVLITT</sequence>
<organism evidence="1 2">
    <name type="scientific">Pseudomonas putida</name>
    <name type="common">Arthrobacter siderocapsulatus</name>
    <dbReference type="NCBI Taxonomy" id="303"/>
    <lineage>
        <taxon>Bacteria</taxon>
        <taxon>Pseudomonadati</taxon>
        <taxon>Pseudomonadota</taxon>
        <taxon>Gammaproteobacteria</taxon>
        <taxon>Pseudomonadales</taxon>
        <taxon>Pseudomonadaceae</taxon>
        <taxon>Pseudomonas</taxon>
    </lineage>
</organism>
<proteinExistence type="predicted"/>
<dbReference type="AlphaFoldDB" id="A0A2S3WTB9"/>
<evidence type="ECO:0000313" key="1">
    <source>
        <dbReference type="EMBL" id="POG04662.1"/>
    </source>
</evidence>
<dbReference type="EMBL" id="MING01000083">
    <property type="protein sequence ID" value="POG04662.1"/>
    <property type="molecule type" value="Genomic_DNA"/>
</dbReference>
<protein>
    <submittedName>
        <fullName evidence="1">Uncharacterized protein</fullName>
    </submittedName>
</protein>
<evidence type="ECO:0000313" key="2">
    <source>
        <dbReference type="Proteomes" id="UP000237378"/>
    </source>
</evidence>